<reference evidence="18" key="1">
    <citation type="submission" date="2022-06" db="EMBL/GenBank/DDBJ databases">
        <authorList>
            <consortium name="SYNGENTA / RWTH Aachen University"/>
        </authorList>
    </citation>
    <scope>NUCLEOTIDE SEQUENCE</scope>
</reference>
<keyword evidence="4" id="KW-0479">Metal-binding</keyword>
<dbReference type="EC" id="1.14.99.56" evidence="15"/>
<evidence type="ECO:0000256" key="15">
    <source>
        <dbReference type="ARBA" id="ARBA00047174"/>
    </source>
</evidence>
<evidence type="ECO:0000256" key="1">
    <source>
        <dbReference type="ARBA" id="ARBA00001973"/>
    </source>
</evidence>
<evidence type="ECO:0000313" key="19">
    <source>
        <dbReference type="Proteomes" id="UP001153365"/>
    </source>
</evidence>
<dbReference type="InterPro" id="IPR005103">
    <property type="entry name" value="AA9_LPMO"/>
</dbReference>
<dbReference type="PANTHER" id="PTHR33353">
    <property type="entry name" value="PUTATIVE (AFU_ORTHOLOGUE AFUA_1G12560)-RELATED"/>
    <property type="match status" value="1"/>
</dbReference>
<comment type="similarity">
    <text evidence="13">Belongs to the polysaccharide monooxygenase AA9 family.</text>
</comment>
<keyword evidence="8" id="KW-0186">Copper</keyword>
<evidence type="ECO:0000256" key="5">
    <source>
        <dbReference type="ARBA" id="ARBA00022729"/>
    </source>
</evidence>
<keyword evidence="10" id="KW-1015">Disulfide bond</keyword>
<gene>
    <name evidence="18" type="ORF">PPACK8108_LOCUS10272</name>
</gene>
<dbReference type="GO" id="GO:0005576">
    <property type="term" value="C:extracellular region"/>
    <property type="evidence" value="ECO:0007669"/>
    <property type="project" value="UniProtKB-SubCell"/>
</dbReference>
<evidence type="ECO:0000256" key="6">
    <source>
        <dbReference type="ARBA" id="ARBA00023001"/>
    </source>
</evidence>
<feature type="region of interest" description="Disordered" evidence="16">
    <location>
        <begin position="247"/>
        <end position="270"/>
    </location>
</feature>
<evidence type="ECO:0000256" key="11">
    <source>
        <dbReference type="ARBA" id="ARBA00023277"/>
    </source>
</evidence>
<dbReference type="Pfam" id="PF03443">
    <property type="entry name" value="AA9"/>
    <property type="match status" value="1"/>
</dbReference>
<organism evidence="18 19">
    <name type="scientific">Phakopsora pachyrhizi</name>
    <name type="common">Asian soybean rust disease fungus</name>
    <dbReference type="NCBI Taxonomy" id="170000"/>
    <lineage>
        <taxon>Eukaryota</taxon>
        <taxon>Fungi</taxon>
        <taxon>Dikarya</taxon>
        <taxon>Basidiomycota</taxon>
        <taxon>Pucciniomycotina</taxon>
        <taxon>Pucciniomycetes</taxon>
        <taxon>Pucciniales</taxon>
        <taxon>Phakopsoraceae</taxon>
        <taxon>Phakopsora</taxon>
    </lineage>
</organism>
<protein>
    <recommendedName>
        <fullName evidence="15">lytic cellulose monooxygenase (C4-dehydrogenating)</fullName>
        <ecNumber evidence="15">1.14.99.56</ecNumber>
    </recommendedName>
</protein>
<keyword evidence="18" id="KW-0378">Hydrolase</keyword>
<dbReference type="GO" id="GO:0004497">
    <property type="term" value="F:monooxygenase activity"/>
    <property type="evidence" value="ECO:0007669"/>
    <property type="project" value="UniProtKB-KW"/>
</dbReference>
<evidence type="ECO:0000256" key="4">
    <source>
        <dbReference type="ARBA" id="ARBA00022723"/>
    </source>
</evidence>
<accession>A0AAV0B0N9</accession>
<evidence type="ECO:0000256" key="16">
    <source>
        <dbReference type="SAM" id="MobiDB-lite"/>
    </source>
</evidence>
<dbReference type="Proteomes" id="UP001153365">
    <property type="component" value="Unassembled WGS sequence"/>
</dbReference>
<keyword evidence="6" id="KW-0136">Cellulose degradation</keyword>
<sequence>MNCFRLLLFTVSIYILYLESVTTHFYIKQWKSSNDNRLRPAQKADLSHSAYRSSSDNIGWIGSKFLTSNHAIVCGASNTPKGKVAPAGGRFFSDASHAAGQTLEVNAGGHITLVITNGGGTGYPHYEGHIQAYLGYCGASPIACQSFDASKAYFFKIQESINGVKRLRRQMSHSLGGDVWEVPIPAGVPRGSYILRFEIITPHESVASEGFQDQYYPSCGQIYVKSNRNSVHLNQLPLLRLPGGYENRNMKASQAPGPRLASFNSLRLRN</sequence>
<keyword evidence="19" id="KW-1185">Reference proteome</keyword>
<keyword evidence="12" id="KW-0624">Polysaccharide degradation</keyword>
<dbReference type="Gene3D" id="2.70.50.70">
    <property type="match status" value="1"/>
</dbReference>
<evidence type="ECO:0000256" key="10">
    <source>
        <dbReference type="ARBA" id="ARBA00023157"/>
    </source>
</evidence>
<dbReference type="EMBL" id="CALTRL010002290">
    <property type="protein sequence ID" value="CAH7675290.1"/>
    <property type="molecule type" value="Genomic_DNA"/>
</dbReference>
<comment type="subcellular location">
    <subcellularLocation>
        <location evidence="2">Secreted</location>
    </subcellularLocation>
</comment>
<keyword evidence="9" id="KW-0503">Monooxygenase</keyword>
<evidence type="ECO:0000256" key="9">
    <source>
        <dbReference type="ARBA" id="ARBA00023033"/>
    </source>
</evidence>
<evidence type="ECO:0000256" key="2">
    <source>
        <dbReference type="ARBA" id="ARBA00004613"/>
    </source>
</evidence>
<dbReference type="AlphaFoldDB" id="A0AAV0B0N9"/>
<dbReference type="PANTHER" id="PTHR33353:SF10">
    <property type="entry name" value="ENDO-BETA-1,4-GLUCANASE D"/>
    <property type="match status" value="1"/>
</dbReference>
<evidence type="ECO:0000256" key="3">
    <source>
        <dbReference type="ARBA" id="ARBA00022525"/>
    </source>
</evidence>
<dbReference type="InterPro" id="IPR049892">
    <property type="entry name" value="AA9"/>
</dbReference>
<name>A0AAV0B0N9_PHAPC</name>
<keyword evidence="7" id="KW-0560">Oxidoreductase</keyword>
<evidence type="ECO:0000256" key="12">
    <source>
        <dbReference type="ARBA" id="ARBA00023326"/>
    </source>
</evidence>
<comment type="catalytic activity">
    <reaction evidence="14">
        <text>[(1-&gt;4)-beta-D-glucosyl]n+m + reduced acceptor + O2 = 4-dehydro-beta-D-glucosyl-[(1-&gt;4)-beta-D-glucosyl]n-1 + [(1-&gt;4)-beta-D-glucosyl]m + acceptor + H2O.</text>
        <dbReference type="EC" id="1.14.99.56"/>
    </reaction>
</comment>
<keyword evidence="11" id="KW-0119">Carbohydrate metabolism</keyword>
<evidence type="ECO:0000256" key="14">
    <source>
        <dbReference type="ARBA" id="ARBA00045077"/>
    </source>
</evidence>
<comment type="caution">
    <text evidence="18">The sequence shown here is derived from an EMBL/GenBank/DDBJ whole genome shotgun (WGS) entry which is preliminary data.</text>
</comment>
<keyword evidence="3" id="KW-0964">Secreted</keyword>
<comment type="cofactor">
    <cofactor evidence="1">
        <name>Cu(2+)</name>
        <dbReference type="ChEBI" id="CHEBI:29036"/>
    </cofactor>
</comment>
<proteinExistence type="inferred from homology"/>
<evidence type="ECO:0000256" key="7">
    <source>
        <dbReference type="ARBA" id="ARBA00023002"/>
    </source>
</evidence>
<dbReference type="GO" id="GO:0030245">
    <property type="term" value="P:cellulose catabolic process"/>
    <property type="evidence" value="ECO:0007669"/>
    <property type="project" value="UniProtKB-KW"/>
</dbReference>
<evidence type="ECO:0000256" key="8">
    <source>
        <dbReference type="ARBA" id="ARBA00023008"/>
    </source>
</evidence>
<dbReference type="GO" id="GO:0046872">
    <property type="term" value="F:metal ion binding"/>
    <property type="evidence" value="ECO:0007669"/>
    <property type="project" value="UniProtKB-KW"/>
</dbReference>
<evidence type="ECO:0000259" key="17">
    <source>
        <dbReference type="Pfam" id="PF03443"/>
    </source>
</evidence>
<dbReference type="GO" id="GO:0016787">
    <property type="term" value="F:hydrolase activity"/>
    <property type="evidence" value="ECO:0007669"/>
    <property type="project" value="UniProtKB-KW"/>
</dbReference>
<keyword evidence="5" id="KW-0732">Signal</keyword>
<evidence type="ECO:0000313" key="18">
    <source>
        <dbReference type="EMBL" id="CAH7675290.1"/>
    </source>
</evidence>
<feature type="domain" description="Auxiliary Activity family 9 catalytic" evidence="17">
    <location>
        <begin position="98"/>
        <end position="248"/>
    </location>
</feature>
<evidence type="ECO:0000256" key="13">
    <source>
        <dbReference type="ARBA" id="ARBA00044502"/>
    </source>
</evidence>